<evidence type="ECO:0000313" key="1">
    <source>
        <dbReference type="EMBL" id="KAH0862317.1"/>
    </source>
</evidence>
<feature type="non-terminal residue" evidence="1">
    <location>
        <position position="151"/>
    </location>
</feature>
<evidence type="ECO:0008006" key="3">
    <source>
        <dbReference type="Google" id="ProtNLM"/>
    </source>
</evidence>
<evidence type="ECO:0000313" key="2">
    <source>
        <dbReference type="Proteomes" id="UP000824890"/>
    </source>
</evidence>
<keyword evidence="2" id="KW-1185">Reference proteome</keyword>
<proteinExistence type="predicted"/>
<sequence length="151" mass="17371">ARNGLAFERIHYSSVSVLAKAKDDDVKVAWIFRDDKGNTILHSRHAFSNVGTRREDELIAIQWAVRDIINTRQQRIILDSSCALAKDTIFLLQMTSTSFCETSDRLYHSYIACGGPIWLLQRIESEARLSFRYWGLIPLGCYGLYSCEHPW</sequence>
<dbReference type="Proteomes" id="UP000824890">
    <property type="component" value="Unassembled WGS sequence"/>
</dbReference>
<accession>A0ABQ7Y3W5</accession>
<dbReference type="EMBL" id="JAGKQM010000018">
    <property type="protein sequence ID" value="KAH0862317.1"/>
    <property type="molecule type" value="Genomic_DNA"/>
</dbReference>
<organism evidence="1 2">
    <name type="scientific">Brassica napus</name>
    <name type="common">Rape</name>
    <dbReference type="NCBI Taxonomy" id="3708"/>
    <lineage>
        <taxon>Eukaryota</taxon>
        <taxon>Viridiplantae</taxon>
        <taxon>Streptophyta</taxon>
        <taxon>Embryophyta</taxon>
        <taxon>Tracheophyta</taxon>
        <taxon>Spermatophyta</taxon>
        <taxon>Magnoliopsida</taxon>
        <taxon>eudicotyledons</taxon>
        <taxon>Gunneridae</taxon>
        <taxon>Pentapetalae</taxon>
        <taxon>rosids</taxon>
        <taxon>malvids</taxon>
        <taxon>Brassicales</taxon>
        <taxon>Brassicaceae</taxon>
        <taxon>Brassiceae</taxon>
        <taxon>Brassica</taxon>
    </lineage>
</organism>
<comment type="caution">
    <text evidence="1">The sequence shown here is derived from an EMBL/GenBank/DDBJ whole genome shotgun (WGS) entry which is preliminary data.</text>
</comment>
<gene>
    <name evidence="1" type="ORF">HID58_079528</name>
</gene>
<name>A0ABQ7Y3W5_BRANA</name>
<protein>
    <recommendedName>
        <fullName evidence="3">RNase H type-1 domain-containing protein</fullName>
    </recommendedName>
</protein>
<reference evidence="1 2" key="1">
    <citation type="submission" date="2021-05" db="EMBL/GenBank/DDBJ databases">
        <title>Genome Assembly of Synthetic Allotetraploid Brassica napus Reveals Homoeologous Exchanges between Subgenomes.</title>
        <authorList>
            <person name="Davis J.T."/>
        </authorList>
    </citation>
    <scope>NUCLEOTIDE SEQUENCE [LARGE SCALE GENOMIC DNA]</scope>
    <source>
        <strain evidence="2">cv. Da-Ae</strain>
        <tissue evidence="1">Seedling</tissue>
    </source>
</reference>
<feature type="non-terminal residue" evidence="1">
    <location>
        <position position="1"/>
    </location>
</feature>